<organism evidence="2">
    <name type="scientific">viral metagenome</name>
    <dbReference type="NCBI Taxonomy" id="1070528"/>
    <lineage>
        <taxon>unclassified sequences</taxon>
        <taxon>metagenomes</taxon>
        <taxon>organismal metagenomes</taxon>
    </lineage>
</organism>
<dbReference type="EMBL" id="MN738749">
    <property type="protein sequence ID" value="QHS83118.1"/>
    <property type="molecule type" value="Genomic_DNA"/>
</dbReference>
<dbReference type="AlphaFoldDB" id="A0A6C0ATQ9"/>
<dbReference type="InterPro" id="IPR029054">
    <property type="entry name" value="dUTPase-like"/>
</dbReference>
<evidence type="ECO:0000313" key="2">
    <source>
        <dbReference type="EMBL" id="QHS83118.1"/>
    </source>
</evidence>
<reference evidence="2" key="1">
    <citation type="journal article" date="2020" name="Nature">
        <title>Giant virus diversity and host interactions through global metagenomics.</title>
        <authorList>
            <person name="Schulz F."/>
            <person name="Roux S."/>
            <person name="Paez-Espino D."/>
            <person name="Jungbluth S."/>
            <person name="Walsh D.A."/>
            <person name="Denef V.J."/>
            <person name="McMahon K.D."/>
            <person name="Konstantinidis K.T."/>
            <person name="Eloe-Fadrosh E.A."/>
            <person name="Kyrpides N.C."/>
            <person name="Woyke T."/>
        </authorList>
    </citation>
    <scope>NUCLEOTIDE SEQUENCE</scope>
    <source>
        <strain evidence="2">GVMAG-S-ERX555943-30</strain>
    </source>
</reference>
<accession>A0A6C0ATQ9</accession>
<feature type="domain" description="dUTPase-like" evidence="1">
    <location>
        <begin position="61"/>
        <end position="194"/>
    </location>
</feature>
<proteinExistence type="predicted"/>
<dbReference type="Pfam" id="PF00692">
    <property type="entry name" value="dUTPase"/>
    <property type="match status" value="1"/>
</dbReference>
<dbReference type="InterPro" id="IPR036157">
    <property type="entry name" value="dUTPase-like_sf"/>
</dbReference>
<name>A0A6C0ATQ9_9ZZZZ</name>
<sequence>MNEIAETNVRNICKKLFNHTTGTNYHFGILKLHIQDEDLKEIYLPRIEAHNNQALNERFPDSGFDLIVPDDVMFDKPFETTMIDFKVKAEMLYYIVDREHFMNSAFCLYPRSSICKEPLMLANHTGVIDSGYRGNLKGAFRWFKTGSANNYFVEHGTRLVQICHPTLCPIYVITMDEEELASTARGDKGFGSTGKKA</sequence>
<protein>
    <recommendedName>
        <fullName evidence="1">dUTPase-like domain-containing protein</fullName>
    </recommendedName>
</protein>
<evidence type="ECO:0000259" key="1">
    <source>
        <dbReference type="Pfam" id="PF00692"/>
    </source>
</evidence>
<dbReference type="Gene3D" id="2.70.40.10">
    <property type="match status" value="1"/>
</dbReference>
<dbReference type="SUPFAM" id="SSF51283">
    <property type="entry name" value="dUTPase-like"/>
    <property type="match status" value="1"/>
</dbReference>